<reference evidence="1" key="1">
    <citation type="journal article" date="2020" name="mSystems">
        <title>Genome- and Community-Level Interaction Insights into Carbon Utilization and Element Cycling Functions of Hydrothermarchaeota in Hydrothermal Sediment.</title>
        <authorList>
            <person name="Zhou Z."/>
            <person name="Liu Y."/>
            <person name="Xu W."/>
            <person name="Pan J."/>
            <person name="Luo Z.H."/>
            <person name="Li M."/>
        </authorList>
    </citation>
    <scope>NUCLEOTIDE SEQUENCE [LARGE SCALE GENOMIC DNA]</scope>
    <source>
        <strain evidence="1">SpSt-648</strain>
    </source>
</reference>
<gene>
    <name evidence="1" type="ORF">ENU20_02625</name>
</gene>
<proteinExistence type="predicted"/>
<dbReference type="AlphaFoldDB" id="A0A7C4NV88"/>
<accession>A0A7C4NV88</accession>
<name>A0A7C4NV88_STAMA</name>
<sequence>MVIYLPVKYVCRKCGEVLWLFRKVGQDYYGIPTPDEIIRSRGVCPRCKNILTPPRLEDIVISGVEQIVKPVLVKGVAEEIQQES</sequence>
<evidence type="ECO:0000313" key="1">
    <source>
        <dbReference type="EMBL" id="HGQ73954.1"/>
    </source>
</evidence>
<organism evidence="1">
    <name type="scientific">Staphylothermus marinus</name>
    <dbReference type="NCBI Taxonomy" id="2280"/>
    <lineage>
        <taxon>Archaea</taxon>
        <taxon>Thermoproteota</taxon>
        <taxon>Thermoprotei</taxon>
        <taxon>Desulfurococcales</taxon>
        <taxon>Desulfurococcaceae</taxon>
        <taxon>Staphylothermus</taxon>
    </lineage>
</organism>
<protein>
    <submittedName>
        <fullName evidence="1">Uncharacterized protein</fullName>
    </submittedName>
</protein>
<comment type="caution">
    <text evidence="1">The sequence shown here is derived from an EMBL/GenBank/DDBJ whole genome shotgun (WGS) entry which is preliminary data.</text>
</comment>
<dbReference type="EMBL" id="DTBP01000017">
    <property type="protein sequence ID" value="HGQ73954.1"/>
    <property type="molecule type" value="Genomic_DNA"/>
</dbReference>